<dbReference type="Gene3D" id="3.40.50.300">
    <property type="entry name" value="P-loop containing nucleotide triphosphate hydrolases"/>
    <property type="match status" value="2"/>
</dbReference>
<evidence type="ECO:0000256" key="2">
    <source>
        <dbReference type="ARBA" id="ARBA00022741"/>
    </source>
</evidence>
<dbReference type="GO" id="GO:0005524">
    <property type="term" value="F:ATP binding"/>
    <property type="evidence" value="ECO:0007669"/>
    <property type="project" value="UniProtKB-KW"/>
</dbReference>
<comment type="similarity">
    <text evidence="1">Belongs to the TrbE/VirB4 family.</text>
</comment>
<organism evidence="6 7">
    <name type="scientific">Candidatus Anaerobiospirillum pullicola</name>
    <dbReference type="NCBI Taxonomy" id="2838451"/>
    <lineage>
        <taxon>Bacteria</taxon>
        <taxon>Pseudomonadati</taxon>
        <taxon>Pseudomonadota</taxon>
        <taxon>Gammaproteobacteria</taxon>
        <taxon>Aeromonadales</taxon>
        <taxon>Succinivibrionaceae</taxon>
        <taxon>Anaerobiospirillum</taxon>
    </lineage>
</organism>
<evidence type="ECO:0000313" key="6">
    <source>
        <dbReference type="EMBL" id="MBU3845191.1"/>
    </source>
</evidence>
<sequence>MISTIFYCCLAFSIISFLLMISLLLRSHFFEHKAPKTVAFCDLLDYATLVDEQVIALKSGALLSMYEVRLPDLSVLPDKQIAHIYELCQKALLKLIGNYCVQVDLVRSHDRDYIPFLPHNMPRDSANASHEQALALVRHFEQERAQIFAREGSFNSHLYLSITYVGVSSTTQHLEDLLNLEGNRGADARKQTLKLVAEFKSACQNVVDTLELCFKVTPLGSRDFMLPSALNTTAIGLDPNRALLVTGTDTEVEAAAHAAAAAANTGANTESVAATGSGVATGATGSGVATGATDLSTSRTSTTAKTADAAHSASSACASVSSSAAATDDVAVEREADVETDATTAAYVARQQEHLRHAASAPLKMATTNKEQLPPAPSREQIATQAQATATLKWEHTREGHWPYHAGLTFIHLCLTGKQHPIALPGSRCYLDAILSTDDYRHNYTPQIGDKYIAVIALEGLPTRTHEGLVNALAALPFSYRFNSRFIYFDTLKSTLLLEKYRRYWAQKSKGLIAQIFNLQHARVNQNAMDQVEQLDNAKRALDSNEVVFGSYTATLILMERDLSTLQEHTKLTIAAIEDLGLSARVETVNATEAFLGSLPGHYFENLRRPIVSQDVLIDLLPLSAPDCGDMLSPNPLYGAHASTLMQVRTKGRSSFYLNVHEQDLGNSLVIGPSGSGKSVLLAELMINLLRYPGMRVFAFDKGCSFYGLTKALGGQHITFDNSTAALCPLESLQNELDFDYALEYLQMLLRLNGVEVEPAERNELSDCLHILSVRPPKQRTLSDLHLILTSRRLKEALAPYTKRQNTHCLLDSDHNLDFNAALTTFECASIFESSQSFSLPVFKQIFHLIAQQFDGRPAAIILDEAWLMLQDETFASELITWFKTLRKFNAIVILATQSLTDLEQSPHFINLLECAKTRFYLANFDANTELLRNTYQRLGLSLKEVNLIANAEPKRDYYFVKNEQRSLFNLVLSPMELNLLSLAGDHNKELVDRLMAQYGDKFYEHLPSKPQPHVA</sequence>
<comment type="caution">
    <text evidence="6">The sequence shown here is derived from an EMBL/GenBank/DDBJ whole genome shotgun (WGS) entry which is preliminary data.</text>
</comment>
<keyword evidence="3" id="KW-0067">ATP-binding</keyword>
<dbReference type="PANTHER" id="PTHR30121:SF12">
    <property type="entry name" value="TYPE IV SECRETION SYSTEM PROTEIN CAGE"/>
    <property type="match status" value="1"/>
</dbReference>
<keyword evidence="2" id="KW-0547">Nucleotide-binding</keyword>
<accession>A0A948THV4</accession>
<evidence type="ECO:0000259" key="5">
    <source>
        <dbReference type="SMART" id="SM00382"/>
    </source>
</evidence>
<evidence type="ECO:0000256" key="1">
    <source>
        <dbReference type="ARBA" id="ARBA00006512"/>
    </source>
</evidence>
<gene>
    <name evidence="6" type="ORF">H9847_10095</name>
</gene>
<feature type="region of interest" description="Disordered" evidence="4">
    <location>
        <begin position="279"/>
        <end position="299"/>
    </location>
</feature>
<protein>
    <recommendedName>
        <fullName evidence="5">AAA+ ATPase domain-containing protein</fullName>
    </recommendedName>
</protein>
<name>A0A948THV4_9GAMM</name>
<dbReference type="SUPFAM" id="SSF52540">
    <property type="entry name" value="P-loop containing nucleoside triphosphate hydrolases"/>
    <property type="match status" value="1"/>
</dbReference>
<reference evidence="6" key="2">
    <citation type="submission" date="2021-04" db="EMBL/GenBank/DDBJ databases">
        <authorList>
            <person name="Gilroy R."/>
        </authorList>
    </citation>
    <scope>NUCLEOTIDE SEQUENCE</scope>
    <source>
        <strain evidence="6">378</strain>
    </source>
</reference>
<dbReference type="Pfam" id="PF19044">
    <property type="entry name" value="P-loop_TraG"/>
    <property type="match status" value="2"/>
</dbReference>
<reference evidence="6" key="1">
    <citation type="journal article" date="2021" name="PeerJ">
        <title>Extensive microbial diversity within the chicken gut microbiome revealed by metagenomics and culture.</title>
        <authorList>
            <person name="Gilroy R."/>
            <person name="Ravi A."/>
            <person name="Getino M."/>
            <person name="Pursley I."/>
            <person name="Horton D.L."/>
            <person name="Alikhan N.F."/>
            <person name="Baker D."/>
            <person name="Gharbi K."/>
            <person name="Hall N."/>
            <person name="Watson M."/>
            <person name="Adriaenssens E.M."/>
            <person name="Foster-Nyarko E."/>
            <person name="Jarju S."/>
            <person name="Secka A."/>
            <person name="Antonio M."/>
            <person name="Oren A."/>
            <person name="Chaudhuri R.R."/>
            <person name="La Ragione R."/>
            <person name="Hildebrand F."/>
            <person name="Pallen M.J."/>
        </authorList>
    </citation>
    <scope>NUCLEOTIDE SEQUENCE</scope>
    <source>
        <strain evidence="6">378</strain>
    </source>
</reference>
<dbReference type="InterPro" id="IPR043964">
    <property type="entry name" value="P-loop_TraG"/>
</dbReference>
<dbReference type="InterPro" id="IPR003593">
    <property type="entry name" value="AAA+_ATPase"/>
</dbReference>
<dbReference type="Proteomes" id="UP000733611">
    <property type="component" value="Unassembled WGS sequence"/>
</dbReference>
<dbReference type="InterPro" id="IPR027417">
    <property type="entry name" value="P-loop_NTPase"/>
</dbReference>
<evidence type="ECO:0000256" key="4">
    <source>
        <dbReference type="SAM" id="MobiDB-lite"/>
    </source>
</evidence>
<dbReference type="SMART" id="SM00382">
    <property type="entry name" value="AAA"/>
    <property type="match status" value="1"/>
</dbReference>
<dbReference type="InterPro" id="IPR018145">
    <property type="entry name" value="CagE_TrbE_VirB_cntrl_dom"/>
</dbReference>
<proteinExistence type="inferred from homology"/>
<evidence type="ECO:0000313" key="7">
    <source>
        <dbReference type="Proteomes" id="UP000733611"/>
    </source>
</evidence>
<dbReference type="Pfam" id="PF03135">
    <property type="entry name" value="CagE_TrbE_VirB"/>
    <property type="match status" value="1"/>
</dbReference>
<dbReference type="InterPro" id="IPR051162">
    <property type="entry name" value="T4SS_component"/>
</dbReference>
<dbReference type="CDD" id="cd01127">
    <property type="entry name" value="TrwB_TraG_TraD_VirD4"/>
    <property type="match status" value="1"/>
</dbReference>
<dbReference type="EMBL" id="JAHLFE010000208">
    <property type="protein sequence ID" value="MBU3845191.1"/>
    <property type="molecule type" value="Genomic_DNA"/>
</dbReference>
<feature type="domain" description="AAA+ ATPase" evidence="5">
    <location>
        <begin position="664"/>
        <end position="926"/>
    </location>
</feature>
<evidence type="ECO:0000256" key="3">
    <source>
        <dbReference type="ARBA" id="ARBA00022840"/>
    </source>
</evidence>
<dbReference type="AlphaFoldDB" id="A0A948THV4"/>
<dbReference type="PANTHER" id="PTHR30121">
    <property type="entry name" value="UNCHARACTERIZED PROTEIN YJGR-RELATED"/>
    <property type="match status" value="1"/>
</dbReference>